<accession>A0A382ANK3</accession>
<dbReference type="AlphaFoldDB" id="A0A382ANK3"/>
<protein>
    <submittedName>
        <fullName evidence="1">Uncharacterized protein</fullName>
    </submittedName>
</protein>
<proteinExistence type="predicted"/>
<reference evidence="1" key="1">
    <citation type="submission" date="2018-05" db="EMBL/GenBank/DDBJ databases">
        <authorList>
            <person name="Lanie J.A."/>
            <person name="Ng W.-L."/>
            <person name="Kazmierczak K.M."/>
            <person name="Andrzejewski T.M."/>
            <person name="Davidsen T.M."/>
            <person name="Wayne K.J."/>
            <person name="Tettelin H."/>
            <person name="Glass J.I."/>
            <person name="Rusch D."/>
            <person name="Podicherti R."/>
            <person name="Tsui H.-C.T."/>
            <person name="Winkler M.E."/>
        </authorList>
    </citation>
    <scope>NUCLEOTIDE SEQUENCE</scope>
</reference>
<evidence type="ECO:0000313" key="1">
    <source>
        <dbReference type="EMBL" id="SVB02567.1"/>
    </source>
</evidence>
<feature type="non-terminal residue" evidence="1">
    <location>
        <position position="30"/>
    </location>
</feature>
<dbReference type="EMBL" id="UINC01025970">
    <property type="protein sequence ID" value="SVB02567.1"/>
    <property type="molecule type" value="Genomic_DNA"/>
</dbReference>
<gene>
    <name evidence="1" type="ORF">METZ01_LOCUS155421</name>
</gene>
<organism evidence="1">
    <name type="scientific">marine metagenome</name>
    <dbReference type="NCBI Taxonomy" id="408172"/>
    <lineage>
        <taxon>unclassified sequences</taxon>
        <taxon>metagenomes</taxon>
        <taxon>ecological metagenomes</taxon>
    </lineage>
</organism>
<name>A0A382ANK3_9ZZZZ</name>
<sequence length="30" mass="3334">MISSAFLFGFSLDGIISQYRITTNHTGDLQ</sequence>